<gene>
    <name evidence="2" type="ORF">BJ085DRAFT_35017</name>
</gene>
<dbReference type="GO" id="GO:0047617">
    <property type="term" value="F:fatty acyl-CoA hydrolase activity"/>
    <property type="evidence" value="ECO:0007669"/>
    <property type="project" value="InterPro"/>
</dbReference>
<evidence type="ECO:0000313" key="3">
    <source>
        <dbReference type="Proteomes" id="UP000268162"/>
    </source>
</evidence>
<dbReference type="EMBL" id="ML002275">
    <property type="protein sequence ID" value="RKP39379.1"/>
    <property type="molecule type" value="Genomic_DNA"/>
</dbReference>
<dbReference type="Gene3D" id="3.10.129.10">
    <property type="entry name" value="Hotdog Thioesterase"/>
    <property type="match status" value="1"/>
</dbReference>
<dbReference type="SUPFAM" id="SSF54637">
    <property type="entry name" value="Thioesterase/thiol ester dehydrase-isomerase"/>
    <property type="match status" value="1"/>
</dbReference>
<protein>
    <recommendedName>
        <fullName evidence="4">HotDog domain-containing protein</fullName>
    </recommendedName>
</protein>
<keyword evidence="1" id="KW-0378">Hydrolase</keyword>
<reference evidence="3" key="1">
    <citation type="journal article" date="2018" name="Nat. Microbiol.">
        <title>Leveraging single-cell genomics to expand the fungal tree of life.</title>
        <authorList>
            <person name="Ahrendt S.R."/>
            <person name="Quandt C.A."/>
            <person name="Ciobanu D."/>
            <person name="Clum A."/>
            <person name="Salamov A."/>
            <person name="Andreopoulos B."/>
            <person name="Cheng J.F."/>
            <person name="Woyke T."/>
            <person name="Pelin A."/>
            <person name="Henrissat B."/>
            <person name="Reynolds N.K."/>
            <person name="Benny G.L."/>
            <person name="Smith M.E."/>
            <person name="James T.Y."/>
            <person name="Grigoriev I.V."/>
        </authorList>
    </citation>
    <scope>NUCLEOTIDE SEQUENCE [LARGE SCALE GENOMIC DNA]</scope>
    <source>
        <strain evidence="3">RSA 468</strain>
    </source>
</reference>
<dbReference type="InterPro" id="IPR029069">
    <property type="entry name" value="HotDog_dom_sf"/>
</dbReference>
<accession>A0A4V1J5K5</accession>
<dbReference type="CDD" id="cd03443">
    <property type="entry name" value="PaaI_thioesterase"/>
    <property type="match status" value="1"/>
</dbReference>
<name>A0A4V1J5K5_9FUNG</name>
<evidence type="ECO:0008006" key="4">
    <source>
        <dbReference type="Google" id="ProtNLM"/>
    </source>
</evidence>
<dbReference type="InterPro" id="IPR039298">
    <property type="entry name" value="ACOT13"/>
</dbReference>
<keyword evidence="3" id="KW-1185">Reference proteome</keyword>
<proteinExistence type="predicted"/>
<dbReference type="PANTHER" id="PTHR21660">
    <property type="entry name" value="THIOESTERASE SUPERFAMILY MEMBER-RELATED"/>
    <property type="match status" value="1"/>
</dbReference>
<sequence length="153" mass="16244">MATSPRTVLLGVNDIADAEAPFGQDIIRDMVLIEATPEAAVYQFTPTTRHVNGTGVLHGGCVATLLSYAGKMFYIAQMINQGKSEGELFIPKTSDLVVHCVNAGAANKPVLVRIFAIKPGKNAQFLRGEVTLKESGKVVAYGSQTLEGVAPKL</sequence>
<dbReference type="PANTHER" id="PTHR21660:SF1">
    <property type="entry name" value="ACYL-COENZYME A THIOESTERASE 13"/>
    <property type="match status" value="1"/>
</dbReference>
<evidence type="ECO:0000313" key="2">
    <source>
        <dbReference type="EMBL" id="RKP39379.1"/>
    </source>
</evidence>
<evidence type="ECO:0000256" key="1">
    <source>
        <dbReference type="ARBA" id="ARBA00022801"/>
    </source>
</evidence>
<dbReference type="AlphaFoldDB" id="A0A4V1J5K5"/>
<organism evidence="2 3">
    <name type="scientific">Dimargaris cristalligena</name>
    <dbReference type="NCBI Taxonomy" id="215637"/>
    <lineage>
        <taxon>Eukaryota</taxon>
        <taxon>Fungi</taxon>
        <taxon>Fungi incertae sedis</taxon>
        <taxon>Zoopagomycota</taxon>
        <taxon>Kickxellomycotina</taxon>
        <taxon>Dimargaritomycetes</taxon>
        <taxon>Dimargaritales</taxon>
        <taxon>Dimargaritaceae</taxon>
        <taxon>Dimargaris</taxon>
    </lineage>
</organism>
<dbReference type="Proteomes" id="UP000268162">
    <property type="component" value="Unassembled WGS sequence"/>
</dbReference>